<keyword evidence="5" id="KW-0119">Carbohydrate metabolism</keyword>
<evidence type="ECO:0000313" key="11">
    <source>
        <dbReference type="EMBL" id="SFW35168.1"/>
    </source>
</evidence>
<dbReference type="InterPro" id="IPR023296">
    <property type="entry name" value="Glyco_hydro_beta-prop_sf"/>
</dbReference>
<dbReference type="PANTHER" id="PTHR43772">
    <property type="entry name" value="ENDO-1,4-BETA-XYLANASE"/>
    <property type="match status" value="1"/>
</dbReference>
<dbReference type="Pfam" id="PF00756">
    <property type="entry name" value="Esterase"/>
    <property type="match status" value="1"/>
</dbReference>
<evidence type="ECO:0000256" key="4">
    <source>
        <dbReference type="ARBA" id="ARBA00022801"/>
    </source>
</evidence>
<reference evidence="11 12" key="1">
    <citation type="submission" date="2016-11" db="EMBL/GenBank/DDBJ databases">
        <authorList>
            <person name="Jaros S."/>
            <person name="Januszkiewicz K."/>
            <person name="Wedrychowicz H."/>
        </authorList>
    </citation>
    <scope>NUCLEOTIDE SEQUENCE [LARGE SCALE GENOMIC DNA]</scope>
    <source>
        <strain evidence="11 12">YL228</strain>
    </source>
</reference>
<dbReference type="GO" id="GO:0004553">
    <property type="term" value="F:hydrolase activity, hydrolyzing O-glycosyl compounds"/>
    <property type="evidence" value="ECO:0007669"/>
    <property type="project" value="InterPro"/>
</dbReference>
<proteinExistence type="inferred from homology"/>
<feature type="chain" id="PRO_5038708608" evidence="8">
    <location>
        <begin position="21"/>
        <end position="1033"/>
    </location>
</feature>
<dbReference type="CDD" id="cd14256">
    <property type="entry name" value="Dockerin_I"/>
    <property type="match status" value="1"/>
</dbReference>
<dbReference type="InterPro" id="IPR003305">
    <property type="entry name" value="CenC_carb-bd"/>
</dbReference>
<dbReference type="SUPFAM" id="SSF53474">
    <property type="entry name" value="alpha/beta-Hydrolases"/>
    <property type="match status" value="1"/>
</dbReference>
<dbReference type="Gene3D" id="3.40.50.1820">
    <property type="entry name" value="alpha/beta hydrolase"/>
    <property type="match status" value="1"/>
</dbReference>
<dbReference type="InterPro" id="IPR000801">
    <property type="entry name" value="Esterase-like"/>
</dbReference>
<dbReference type="EMBL" id="FPIP01000004">
    <property type="protein sequence ID" value="SFW35168.1"/>
    <property type="molecule type" value="Genomic_DNA"/>
</dbReference>
<dbReference type="CDD" id="cd04084">
    <property type="entry name" value="CBM6_xylanase-like"/>
    <property type="match status" value="1"/>
</dbReference>
<sequence length="1033" mass="112706">MKKYFSAIAMAAISAVSLCAAVPAVTHAENPIVQTSFTPDPAPVVFGDELYVFTGCDREGNNDFYYMTGWQCFSTKDMKNWTDHGRILEDTSFSWCNKNDAWASQCIERNGKYYFYFTTTNKGGGGRAIGVAVADSPEGPYHDPNGKALCGPNWDYIDPTVFIDDDGQAWLMFGNPKCYYVKLKEDMVTLDGQIKNFDMNKNAFGSGKNGSAYGEGPWITKHGDKYYLVYAGFHGSDGGESICYSYGPTVTGPWTFGGKITDQSNCFTTHGGTIDYKDHSYLFYHMNGLKGGGTFNRSAAVEEFTYNPDGTIPVVKSTKNGPEQIEPLNPFERVEAETICWSEGIKTEKDENNSVCIGSIKKGSYIKVAGVDFGDGADKFTACAASAESGGNIELHLDSKTGPIVGNLKVGGTGGWHNWEEVSCDVAGASGEHDLYLVFNGGDGFLMNVDWWKFEGAGSSSSDTDQTYIFKSTFEGKLDGCSDRGGATVAVSTDEAYEGDSSVYCSDRSASWKGVGRSLNYKFKAGEKYSFSTIVKYNEGADSTKFHLTLQYDGADGEAHYDKIDTKDVVKGQWTQLANTSFQIPTGAKNLLVYVETEGDSDDSTPATNFYVDNFYAAVDGTVIDGPKGEEIPPTTVTPPTTQDLKDILDSKVSKWGDANGDKEVDMSDVVLIMQSLANPDKYKLSDTGLFNADVCEAGGGITSNDALEIQKFLLGINTKLPVSYSENIKTVTAPVTTTSTTTTKATTVATTTTTTTTTAASAHLSMKDFTAKVASSIAEKEPNSANQSQNGVAYGQIQKKSYYSTTCNRQKDVNILLPPNYDPNKKYPVMYIMHGYYEGIDRMLTKGNADMHTREMIGNAIAEGAAKEMICVFPDVFSSPTLKACTGMNETNNQAYDNFINDLTKDLMPYMEKNYSIKTGKENTAITGFSMGGREALLIGMKKPDMFGYIGAICPAPGVSGSFKWDSGNEPYFLMITGGSNDTVVYDNPKNYHTNFEKNGVPHVWHYVNGGYHGDNCIRAHLYNFFRIAFQN</sequence>
<evidence type="ECO:0000256" key="7">
    <source>
        <dbReference type="PIRSR" id="PIRSR606710-2"/>
    </source>
</evidence>
<feature type="domain" description="CBM6" evidence="9">
    <location>
        <begin position="332"/>
        <end position="455"/>
    </location>
</feature>
<dbReference type="SUPFAM" id="SSF49785">
    <property type="entry name" value="Galactose-binding domain-like"/>
    <property type="match status" value="2"/>
</dbReference>
<evidence type="ECO:0000256" key="2">
    <source>
        <dbReference type="ARBA" id="ARBA00022651"/>
    </source>
</evidence>
<evidence type="ECO:0000256" key="5">
    <source>
        <dbReference type="ARBA" id="ARBA00023277"/>
    </source>
</evidence>
<name>A0A1K1NIA8_RUMFL</name>
<dbReference type="InterPro" id="IPR006584">
    <property type="entry name" value="Cellulose-bd_IV"/>
</dbReference>
<protein>
    <submittedName>
        <fullName evidence="11">Beta-xylosidase</fullName>
    </submittedName>
</protein>
<dbReference type="PROSITE" id="PS00018">
    <property type="entry name" value="EF_HAND_1"/>
    <property type="match status" value="1"/>
</dbReference>
<dbReference type="PROSITE" id="PS51766">
    <property type="entry name" value="DOCKERIN"/>
    <property type="match status" value="1"/>
</dbReference>
<feature type="signal peptide" evidence="8">
    <location>
        <begin position="1"/>
        <end position="20"/>
    </location>
</feature>
<dbReference type="SUPFAM" id="SSF75005">
    <property type="entry name" value="Arabinanase/levansucrase/invertase"/>
    <property type="match status" value="1"/>
</dbReference>
<keyword evidence="2" id="KW-0624">Polysaccharide degradation</keyword>
<feature type="site" description="Important for catalytic activity, responsible for pKa modulation of the active site Glu and correct orientation of both the proton donor and substrate" evidence="7">
    <location>
        <position position="158"/>
    </location>
</feature>
<dbReference type="Gene3D" id="2.60.120.260">
    <property type="entry name" value="Galactose-binding domain-like"/>
    <property type="match status" value="2"/>
</dbReference>
<feature type="domain" description="Dockerin" evidence="10">
    <location>
        <begin position="652"/>
        <end position="723"/>
    </location>
</feature>
<comment type="similarity">
    <text evidence="1">Belongs to the glycosyl hydrolase 43 family.</text>
</comment>
<evidence type="ECO:0000256" key="3">
    <source>
        <dbReference type="ARBA" id="ARBA00022729"/>
    </source>
</evidence>
<dbReference type="InterPro" id="IPR036439">
    <property type="entry name" value="Dockerin_dom_sf"/>
</dbReference>
<dbReference type="InterPro" id="IPR052176">
    <property type="entry name" value="Glycosyl_Hydrlase_43_Enz"/>
</dbReference>
<dbReference type="SMART" id="SM00606">
    <property type="entry name" value="CBD_IV"/>
    <property type="match status" value="1"/>
</dbReference>
<dbReference type="InterPro" id="IPR016134">
    <property type="entry name" value="Dockerin_dom"/>
</dbReference>
<keyword evidence="4" id="KW-0378">Hydrolase</keyword>
<evidence type="ECO:0000256" key="6">
    <source>
        <dbReference type="ARBA" id="ARBA00023295"/>
    </source>
</evidence>
<dbReference type="PANTHER" id="PTHR43772:SF2">
    <property type="entry name" value="PUTATIVE (AFU_ORTHOLOGUE AFUA_2G04480)-RELATED"/>
    <property type="match status" value="1"/>
</dbReference>
<dbReference type="PROSITE" id="PS51175">
    <property type="entry name" value="CBM6"/>
    <property type="match status" value="1"/>
</dbReference>
<dbReference type="GO" id="GO:0030246">
    <property type="term" value="F:carbohydrate binding"/>
    <property type="evidence" value="ECO:0007669"/>
    <property type="project" value="InterPro"/>
</dbReference>
<dbReference type="Pfam" id="PF04616">
    <property type="entry name" value="Glyco_hydro_43"/>
    <property type="match status" value="1"/>
</dbReference>
<dbReference type="Pfam" id="PF02018">
    <property type="entry name" value="CBM_4_9"/>
    <property type="match status" value="1"/>
</dbReference>
<dbReference type="Gene3D" id="1.10.1330.10">
    <property type="entry name" value="Dockerin domain"/>
    <property type="match status" value="1"/>
</dbReference>
<dbReference type="InterPro" id="IPR008979">
    <property type="entry name" value="Galactose-bd-like_sf"/>
</dbReference>
<evidence type="ECO:0000256" key="1">
    <source>
        <dbReference type="ARBA" id="ARBA00009865"/>
    </source>
</evidence>
<dbReference type="InterPro" id="IPR006710">
    <property type="entry name" value="Glyco_hydro_43"/>
</dbReference>
<dbReference type="Gene3D" id="2.115.10.20">
    <property type="entry name" value="Glycosyl hydrolase domain, family 43"/>
    <property type="match status" value="1"/>
</dbReference>
<organism evidence="11 12">
    <name type="scientific">Ruminococcus flavefaciens</name>
    <dbReference type="NCBI Taxonomy" id="1265"/>
    <lineage>
        <taxon>Bacteria</taxon>
        <taxon>Bacillati</taxon>
        <taxon>Bacillota</taxon>
        <taxon>Clostridia</taxon>
        <taxon>Eubacteriales</taxon>
        <taxon>Oscillospiraceae</taxon>
        <taxon>Ruminococcus</taxon>
    </lineage>
</organism>
<evidence type="ECO:0000313" key="12">
    <source>
        <dbReference type="Proteomes" id="UP000183461"/>
    </source>
</evidence>
<keyword evidence="2" id="KW-0858">Xylan degradation</keyword>
<dbReference type="GO" id="GO:0045493">
    <property type="term" value="P:xylan catabolic process"/>
    <property type="evidence" value="ECO:0007669"/>
    <property type="project" value="UniProtKB-KW"/>
</dbReference>
<evidence type="ECO:0000256" key="8">
    <source>
        <dbReference type="SAM" id="SignalP"/>
    </source>
</evidence>
<dbReference type="InterPro" id="IPR029058">
    <property type="entry name" value="AB_hydrolase_fold"/>
</dbReference>
<dbReference type="Pfam" id="PF03422">
    <property type="entry name" value="CBM_6"/>
    <property type="match status" value="1"/>
</dbReference>
<keyword evidence="6" id="KW-0326">Glycosidase</keyword>
<dbReference type="SUPFAM" id="SSF63446">
    <property type="entry name" value="Type I dockerin domain"/>
    <property type="match status" value="1"/>
</dbReference>
<dbReference type="InterPro" id="IPR018247">
    <property type="entry name" value="EF_Hand_1_Ca_BS"/>
</dbReference>
<accession>A0A1K1NIA8</accession>
<dbReference type="RefSeq" id="WP_242940104.1">
    <property type="nucleotide sequence ID" value="NZ_FPIP01000004.1"/>
</dbReference>
<dbReference type="Proteomes" id="UP000183461">
    <property type="component" value="Unassembled WGS sequence"/>
</dbReference>
<dbReference type="AlphaFoldDB" id="A0A1K1NIA8"/>
<dbReference type="InterPro" id="IPR005084">
    <property type="entry name" value="CBM6"/>
</dbReference>
<evidence type="ECO:0000259" key="10">
    <source>
        <dbReference type="PROSITE" id="PS51766"/>
    </source>
</evidence>
<evidence type="ECO:0000259" key="9">
    <source>
        <dbReference type="PROSITE" id="PS51175"/>
    </source>
</evidence>
<keyword evidence="3 8" id="KW-0732">Signal</keyword>
<gene>
    <name evidence="11" type="ORF">SAMN02910280_2044</name>
</gene>